<evidence type="ECO:0000256" key="8">
    <source>
        <dbReference type="ARBA" id="ARBA00048017"/>
    </source>
</evidence>
<keyword evidence="11" id="KW-1185">Reference proteome</keyword>
<dbReference type="OrthoDB" id="899at2759"/>
<dbReference type="EC" id="2.3.1.48" evidence="2"/>
<evidence type="ECO:0000313" key="10">
    <source>
        <dbReference type="EMBL" id="PIC19254.1"/>
    </source>
</evidence>
<sequence>MSKNKIKKLVELEKVNHPDQSTENFEENLRRDISTDRQKFLEFLDENKSLKWERNEIPTQWIFEAWPTDFDELGEKMTSQVYFKMLKEEVVYSFDGWARKLGLCCSAVSKQVTRSYICNGGRGCEIRAGGTYFTREVDGVQTMFCKSHKNKSKTDGWTEHLNDEEEDEVRLRCRKCKRYAHVVCSLFDVTRSPELFLCKRCLVNKCEPILATKALGESKIAAHMMATLNPFFITIGCENTTVALLSSGYCDGVVQNTKLREWFKAVNAPEANPFIYKHIGVFQNSGDGTHDVQFFDMIVHEYVCGEKKGSVHLHYLDTNDHFRPYAKKGIAYRQIIAAYWVYAESVGFVDCHIHACPPQKGDSWLFWGHPKSQHYSTETQLSNFYAKTIDEAKENHNIVGHHPKFDLTKHNSIASIIKELYTEDGLWQKLIVSRLEKKKWSSEETLESFKTFVKNSLDAHKDVLFWVDIRKKTARKTDNIKILDRDEVFPSSFANTRDNWLDKQLEYNLQFDTVRTATYSTRMLLILLQQERKTLKRRQQAKRKCREDID</sequence>
<evidence type="ECO:0000256" key="1">
    <source>
        <dbReference type="ARBA" id="ARBA00004123"/>
    </source>
</evidence>
<keyword evidence="6" id="KW-0804">Transcription</keyword>
<dbReference type="InterPro" id="IPR013178">
    <property type="entry name" value="Histone_AcTrfase_Rtt109/CBP"/>
</dbReference>
<evidence type="ECO:0000256" key="7">
    <source>
        <dbReference type="ARBA" id="ARBA00023242"/>
    </source>
</evidence>
<reference evidence="11" key="1">
    <citation type="submission" date="2017-10" db="EMBL/GenBank/DDBJ databases">
        <title>Rapid genome shrinkage in a self-fertile nematode reveals novel sperm competition proteins.</title>
        <authorList>
            <person name="Yin D."/>
            <person name="Schwarz E.M."/>
            <person name="Thomas C.G."/>
            <person name="Felde R.L."/>
            <person name="Korf I.F."/>
            <person name="Cutter A.D."/>
            <person name="Schartner C.M."/>
            <person name="Ralston E.J."/>
            <person name="Meyer B.J."/>
            <person name="Haag E.S."/>
        </authorList>
    </citation>
    <scope>NUCLEOTIDE SEQUENCE [LARGE SCALE GENOMIC DNA]</scope>
    <source>
        <strain evidence="11">JU1422</strain>
    </source>
</reference>
<evidence type="ECO:0000259" key="9">
    <source>
        <dbReference type="PROSITE" id="PS51727"/>
    </source>
</evidence>
<dbReference type="InterPro" id="IPR031162">
    <property type="entry name" value="CBP_P300_HAT"/>
</dbReference>
<dbReference type="AlphaFoldDB" id="A0A2G5SVV0"/>
<comment type="subcellular location">
    <subcellularLocation>
        <location evidence="1">Nucleus</location>
    </subcellularLocation>
</comment>
<gene>
    <name evidence="10" type="primary">Cnig_chr_X.g24868</name>
    <name evidence="10" type="ORF">B9Z55_024868</name>
</gene>
<evidence type="ECO:0000313" key="11">
    <source>
        <dbReference type="Proteomes" id="UP000230233"/>
    </source>
</evidence>
<protein>
    <recommendedName>
        <fullName evidence="2">histone acetyltransferase</fullName>
        <ecNumber evidence="2">2.3.1.48</ecNumber>
    </recommendedName>
</protein>
<proteinExistence type="predicted"/>
<dbReference type="EMBL" id="PDUG01000006">
    <property type="protein sequence ID" value="PIC19254.1"/>
    <property type="molecule type" value="Genomic_DNA"/>
</dbReference>
<keyword evidence="5" id="KW-0805">Transcription regulation</keyword>
<evidence type="ECO:0000256" key="3">
    <source>
        <dbReference type="ARBA" id="ARBA00022679"/>
    </source>
</evidence>
<dbReference type="GO" id="GO:0003713">
    <property type="term" value="F:transcription coactivator activity"/>
    <property type="evidence" value="ECO:0007669"/>
    <property type="project" value="TreeGrafter"/>
</dbReference>
<keyword evidence="7" id="KW-0539">Nucleus</keyword>
<evidence type="ECO:0000256" key="6">
    <source>
        <dbReference type="ARBA" id="ARBA00023163"/>
    </source>
</evidence>
<comment type="caution">
    <text evidence="10">The sequence shown here is derived from an EMBL/GenBank/DDBJ whole genome shotgun (WGS) entry which is preliminary data.</text>
</comment>
<dbReference type="GO" id="GO:0004402">
    <property type="term" value="F:histone acetyltransferase activity"/>
    <property type="evidence" value="ECO:0007669"/>
    <property type="project" value="InterPro"/>
</dbReference>
<dbReference type="GO" id="GO:0005634">
    <property type="term" value="C:nucleus"/>
    <property type="evidence" value="ECO:0007669"/>
    <property type="project" value="UniProtKB-SubCell"/>
</dbReference>
<comment type="catalytic activity">
    <reaction evidence="8">
        <text>L-lysyl-[protein] + acetyl-CoA = N(6)-acetyl-L-lysyl-[protein] + CoA + H(+)</text>
        <dbReference type="Rhea" id="RHEA:45948"/>
        <dbReference type="Rhea" id="RHEA-COMP:9752"/>
        <dbReference type="Rhea" id="RHEA-COMP:10731"/>
        <dbReference type="ChEBI" id="CHEBI:15378"/>
        <dbReference type="ChEBI" id="CHEBI:29969"/>
        <dbReference type="ChEBI" id="CHEBI:57287"/>
        <dbReference type="ChEBI" id="CHEBI:57288"/>
        <dbReference type="ChEBI" id="CHEBI:61930"/>
        <dbReference type="EC" id="2.3.1.48"/>
    </reaction>
</comment>
<dbReference type="PROSITE" id="PS51727">
    <property type="entry name" value="CBP_P300_HAT"/>
    <property type="match status" value="1"/>
</dbReference>
<dbReference type="Pfam" id="PF08214">
    <property type="entry name" value="HAT_KAT11"/>
    <property type="match status" value="1"/>
</dbReference>
<evidence type="ECO:0000256" key="2">
    <source>
        <dbReference type="ARBA" id="ARBA00013184"/>
    </source>
</evidence>
<dbReference type="GO" id="GO:0005667">
    <property type="term" value="C:transcription regulator complex"/>
    <property type="evidence" value="ECO:0007669"/>
    <property type="project" value="TreeGrafter"/>
</dbReference>
<dbReference type="SMART" id="SM01250">
    <property type="entry name" value="KAT11"/>
    <property type="match status" value="1"/>
</dbReference>
<dbReference type="Proteomes" id="UP000230233">
    <property type="component" value="Chromosome X"/>
</dbReference>
<organism evidence="10 11">
    <name type="scientific">Caenorhabditis nigoni</name>
    <dbReference type="NCBI Taxonomy" id="1611254"/>
    <lineage>
        <taxon>Eukaryota</taxon>
        <taxon>Metazoa</taxon>
        <taxon>Ecdysozoa</taxon>
        <taxon>Nematoda</taxon>
        <taxon>Chromadorea</taxon>
        <taxon>Rhabditida</taxon>
        <taxon>Rhabditina</taxon>
        <taxon>Rhabditomorpha</taxon>
        <taxon>Rhabditoidea</taxon>
        <taxon>Rhabditidae</taxon>
        <taxon>Peloderinae</taxon>
        <taxon>Caenorhabditis</taxon>
    </lineage>
</organism>
<evidence type="ECO:0000256" key="5">
    <source>
        <dbReference type="ARBA" id="ARBA00023015"/>
    </source>
</evidence>
<keyword evidence="4" id="KW-0156">Chromatin regulator</keyword>
<feature type="domain" description="CBP/p300-type HAT" evidence="9">
    <location>
        <begin position="209"/>
        <end position="533"/>
    </location>
</feature>
<accession>A0A2G5SVV0</accession>
<keyword evidence="3" id="KW-0808">Transferase</keyword>
<dbReference type="PANTHER" id="PTHR13808">
    <property type="entry name" value="CBP/P300-RELATED"/>
    <property type="match status" value="1"/>
</dbReference>
<dbReference type="PANTHER" id="PTHR13808:SF1">
    <property type="entry name" value="HISTONE ACETYLTRANSFERASE"/>
    <property type="match status" value="1"/>
</dbReference>
<name>A0A2G5SVV0_9PELO</name>
<dbReference type="Gene3D" id="3.30.40.10">
    <property type="entry name" value="Zinc/RING finger domain, C3HC4 (zinc finger)"/>
    <property type="match status" value="1"/>
</dbReference>
<dbReference type="GO" id="GO:0000123">
    <property type="term" value="C:histone acetyltransferase complex"/>
    <property type="evidence" value="ECO:0007669"/>
    <property type="project" value="TreeGrafter"/>
</dbReference>
<dbReference type="InterPro" id="IPR013083">
    <property type="entry name" value="Znf_RING/FYVE/PHD"/>
</dbReference>
<dbReference type="GO" id="GO:0045944">
    <property type="term" value="P:positive regulation of transcription by RNA polymerase II"/>
    <property type="evidence" value="ECO:0007669"/>
    <property type="project" value="TreeGrafter"/>
</dbReference>
<dbReference type="GO" id="GO:0031490">
    <property type="term" value="F:chromatin DNA binding"/>
    <property type="evidence" value="ECO:0007669"/>
    <property type="project" value="TreeGrafter"/>
</dbReference>
<evidence type="ECO:0000256" key="4">
    <source>
        <dbReference type="ARBA" id="ARBA00022853"/>
    </source>
</evidence>